<dbReference type="EMBL" id="JAXQNO010000003">
    <property type="protein sequence ID" value="KAK4800321.1"/>
    <property type="molecule type" value="Genomic_DNA"/>
</dbReference>
<dbReference type="FunFam" id="3.30.750.24:FF:000002">
    <property type="entry name" value="Sulfate transporter 31"/>
    <property type="match status" value="1"/>
</dbReference>
<dbReference type="GO" id="GO:0016020">
    <property type="term" value="C:membrane"/>
    <property type="evidence" value="ECO:0007669"/>
    <property type="project" value="UniProtKB-SubCell"/>
</dbReference>
<dbReference type="InterPro" id="IPR018045">
    <property type="entry name" value="S04_transporter_CS"/>
</dbReference>
<protein>
    <recommendedName>
        <fullName evidence="10">STAS domain-containing protein</fullName>
    </recommendedName>
</protein>
<keyword evidence="6" id="KW-0764">Sulfate transport</keyword>
<dbReference type="GO" id="GO:0015293">
    <property type="term" value="F:symporter activity"/>
    <property type="evidence" value="ECO:0007669"/>
    <property type="project" value="UniProtKB-KW"/>
</dbReference>
<evidence type="ECO:0000256" key="1">
    <source>
        <dbReference type="ARBA" id="ARBA00004141"/>
    </source>
</evidence>
<feature type="transmembrane region" description="Helical" evidence="9">
    <location>
        <begin position="432"/>
        <end position="456"/>
    </location>
</feature>
<feature type="transmembrane region" description="Helical" evidence="9">
    <location>
        <begin position="168"/>
        <end position="189"/>
    </location>
</feature>
<feature type="transmembrane region" description="Helical" evidence="9">
    <location>
        <begin position="399"/>
        <end position="420"/>
    </location>
</feature>
<feature type="transmembrane region" description="Helical" evidence="9">
    <location>
        <begin position="201"/>
        <end position="219"/>
    </location>
</feature>
<dbReference type="InterPro" id="IPR002645">
    <property type="entry name" value="STAS_dom"/>
</dbReference>
<feature type="region of interest" description="Disordered" evidence="8">
    <location>
        <begin position="1"/>
        <end position="23"/>
    </location>
</feature>
<evidence type="ECO:0000313" key="12">
    <source>
        <dbReference type="Proteomes" id="UP001346149"/>
    </source>
</evidence>
<feature type="transmembrane region" description="Helical" evidence="9">
    <location>
        <begin position="139"/>
        <end position="156"/>
    </location>
</feature>
<evidence type="ECO:0000256" key="2">
    <source>
        <dbReference type="ARBA" id="ARBA00022448"/>
    </source>
</evidence>
<dbReference type="InterPro" id="IPR001902">
    <property type="entry name" value="SLC26A/SulP_fam"/>
</dbReference>
<proteinExistence type="predicted"/>
<gene>
    <name evidence="11" type="ORF">SAY86_020808</name>
</gene>
<evidence type="ECO:0000256" key="8">
    <source>
        <dbReference type="SAM" id="MobiDB-lite"/>
    </source>
</evidence>
<dbReference type="NCBIfam" id="TIGR00815">
    <property type="entry name" value="sulP"/>
    <property type="match status" value="1"/>
</dbReference>
<feature type="domain" description="STAS" evidence="10">
    <location>
        <begin position="519"/>
        <end position="642"/>
    </location>
</feature>
<evidence type="ECO:0000256" key="6">
    <source>
        <dbReference type="ARBA" id="ARBA00023032"/>
    </source>
</evidence>
<sequence length="649" mass="71037">MGREKDPHAEITGPDRAYNNGPGVRTVAVPPEQTLVKDLTHTVKETLFSDDPLRPFRDQPKSRKLWLGLQGLFPILEWGKDYRLGKFKGDLIAGLTIASLCIPQDIAYAKLANLLPQYGLYTSFVPPLIYAFMGSSRHIAIGPVAVVSLLLGTLLRKEVDPDKEPEKYLQLAFTATFFAGVTQFALGFLRLGFLIDFLSHAAIVGFMAGAAITIALQQFKGLLGIQKFTKKTDIVSVMRSVWSSAHHGWNWQTIAIGVSFLAFLLLTKYIGKRNKKCFWIPAIAPLFSVIVATFIVYKTRADKKGVQIVKHIRQGVNPPSASKIFFTGDLMVKGLLIGVEAGMVALTEAVAIARTFAAMKDYNIDGNKEMVAIGTMNIVGSMTSCYIATGSFSRSAVNYMAGCNTAVSNIVMSCVVVLTLKVITPLFRYTPNAILAAIIISAVVSLVDIPAMIRIWKIDKFDFLACAGAFFGVVFISVEIGLLIAVAISFAKILLQVTRPRTVVLGKIPGTDIYRNIAQYPKAETIPGVLIIRVDSAIYFSNANYVRERSLRWLADEDERLAKNHQPKIQVLIIEMSPVSDIDTAGIHGLEELHKSLTKRGIQLGLVNPGPVVISKLHASKYSETIGEDRMFLTVADAITRCAPKAEAA</sequence>
<dbReference type="Pfam" id="PF00916">
    <property type="entry name" value="Sulfate_transp"/>
    <property type="match status" value="1"/>
</dbReference>
<evidence type="ECO:0000256" key="7">
    <source>
        <dbReference type="ARBA" id="ARBA00023136"/>
    </source>
</evidence>
<evidence type="ECO:0000256" key="9">
    <source>
        <dbReference type="SAM" id="Phobius"/>
    </source>
</evidence>
<dbReference type="PANTHER" id="PTHR11814">
    <property type="entry name" value="SULFATE TRANSPORTER"/>
    <property type="match status" value="1"/>
</dbReference>
<organism evidence="11 12">
    <name type="scientific">Trapa natans</name>
    <name type="common">Water chestnut</name>
    <dbReference type="NCBI Taxonomy" id="22666"/>
    <lineage>
        <taxon>Eukaryota</taxon>
        <taxon>Viridiplantae</taxon>
        <taxon>Streptophyta</taxon>
        <taxon>Embryophyta</taxon>
        <taxon>Tracheophyta</taxon>
        <taxon>Spermatophyta</taxon>
        <taxon>Magnoliopsida</taxon>
        <taxon>eudicotyledons</taxon>
        <taxon>Gunneridae</taxon>
        <taxon>Pentapetalae</taxon>
        <taxon>rosids</taxon>
        <taxon>malvids</taxon>
        <taxon>Myrtales</taxon>
        <taxon>Lythraceae</taxon>
        <taxon>Trapa</taxon>
    </lineage>
</organism>
<comment type="caution">
    <text evidence="11">The sequence shown here is derived from an EMBL/GenBank/DDBJ whole genome shotgun (WGS) entry which is preliminary data.</text>
</comment>
<dbReference type="PROSITE" id="PS50801">
    <property type="entry name" value="STAS"/>
    <property type="match status" value="1"/>
</dbReference>
<dbReference type="SUPFAM" id="SSF52091">
    <property type="entry name" value="SpoIIaa-like"/>
    <property type="match status" value="1"/>
</dbReference>
<keyword evidence="3 9" id="KW-0812">Transmembrane</keyword>
<comment type="subcellular location">
    <subcellularLocation>
        <location evidence="1">Membrane</location>
        <topology evidence="1">Multi-pass membrane protein</topology>
    </subcellularLocation>
</comment>
<accession>A0AAN7M969</accession>
<keyword evidence="12" id="KW-1185">Reference proteome</keyword>
<evidence type="ECO:0000256" key="5">
    <source>
        <dbReference type="ARBA" id="ARBA00022989"/>
    </source>
</evidence>
<keyword evidence="2" id="KW-0813">Transport</keyword>
<feature type="transmembrane region" description="Helical" evidence="9">
    <location>
        <begin position="371"/>
        <end position="393"/>
    </location>
</feature>
<dbReference type="InterPro" id="IPR011547">
    <property type="entry name" value="SLC26A/SulP_dom"/>
</dbReference>
<keyword evidence="4" id="KW-0769">Symport</keyword>
<dbReference type="PROSITE" id="PS01130">
    <property type="entry name" value="SLC26A"/>
    <property type="match status" value="1"/>
</dbReference>
<feature type="transmembrane region" description="Helical" evidence="9">
    <location>
        <begin position="249"/>
        <end position="266"/>
    </location>
</feature>
<feature type="transmembrane region" description="Helical" evidence="9">
    <location>
        <begin position="335"/>
        <end position="359"/>
    </location>
</feature>
<dbReference type="CDD" id="cd07042">
    <property type="entry name" value="STAS_SulP_like_sulfate_transporter"/>
    <property type="match status" value="1"/>
</dbReference>
<name>A0AAN7M969_TRANT</name>
<dbReference type="Pfam" id="PF01740">
    <property type="entry name" value="STAS"/>
    <property type="match status" value="1"/>
</dbReference>
<reference evidence="11 12" key="1">
    <citation type="journal article" date="2023" name="Hortic Res">
        <title>Pangenome of water caltrop reveals structural variations and asymmetric subgenome divergence after allopolyploidization.</title>
        <authorList>
            <person name="Zhang X."/>
            <person name="Chen Y."/>
            <person name="Wang L."/>
            <person name="Yuan Y."/>
            <person name="Fang M."/>
            <person name="Shi L."/>
            <person name="Lu R."/>
            <person name="Comes H.P."/>
            <person name="Ma Y."/>
            <person name="Chen Y."/>
            <person name="Huang G."/>
            <person name="Zhou Y."/>
            <person name="Zheng Z."/>
            <person name="Qiu Y."/>
        </authorList>
    </citation>
    <scope>NUCLEOTIDE SEQUENCE [LARGE SCALE GENOMIC DNA]</scope>
    <source>
        <strain evidence="11">F231</strain>
    </source>
</reference>
<feature type="transmembrane region" description="Helical" evidence="9">
    <location>
        <begin position="278"/>
        <end position="297"/>
    </location>
</feature>
<evidence type="ECO:0000256" key="4">
    <source>
        <dbReference type="ARBA" id="ARBA00022847"/>
    </source>
</evidence>
<dbReference type="InterPro" id="IPR036513">
    <property type="entry name" value="STAS_dom_sf"/>
</dbReference>
<dbReference type="AlphaFoldDB" id="A0AAN7M969"/>
<keyword evidence="7 9" id="KW-0472">Membrane</keyword>
<dbReference type="Gene3D" id="3.30.750.24">
    <property type="entry name" value="STAS domain"/>
    <property type="match status" value="1"/>
</dbReference>
<evidence type="ECO:0000256" key="3">
    <source>
        <dbReference type="ARBA" id="ARBA00022692"/>
    </source>
</evidence>
<evidence type="ECO:0000313" key="11">
    <source>
        <dbReference type="EMBL" id="KAK4800321.1"/>
    </source>
</evidence>
<evidence type="ECO:0000259" key="10">
    <source>
        <dbReference type="PROSITE" id="PS50801"/>
    </source>
</evidence>
<keyword evidence="5 9" id="KW-1133">Transmembrane helix</keyword>
<dbReference type="GO" id="GO:0008271">
    <property type="term" value="F:secondary active sulfate transmembrane transporter activity"/>
    <property type="evidence" value="ECO:0007669"/>
    <property type="project" value="InterPro"/>
</dbReference>
<dbReference type="Proteomes" id="UP001346149">
    <property type="component" value="Unassembled WGS sequence"/>
</dbReference>
<feature type="transmembrane region" description="Helical" evidence="9">
    <location>
        <begin position="468"/>
        <end position="491"/>
    </location>
</feature>